<dbReference type="KEGG" id="smo:SELMODRAFT_85319"/>
<organism evidence="3">
    <name type="scientific">Selaginella moellendorffii</name>
    <name type="common">Spikemoss</name>
    <dbReference type="NCBI Taxonomy" id="88036"/>
    <lineage>
        <taxon>Eukaryota</taxon>
        <taxon>Viridiplantae</taxon>
        <taxon>Streptophyta</taxon>
        <taxon>Embryophyta</taxon>
        <taxon>Tracheophyta</taxon>
        <taxon>Lycopodiopsida</taxon>
        <taxon>Selaginellales</taxon>
        <taxon>Selaginellaceae</taxon>
        <taxon>Selaginella</taxon>
    </lineage>
</organism>
<proteinExistence type="inferred from homology"/>
<name>D8R6L2_SELML</name>
<reference evidence="2 3" key="1">
    <citation type="journal article" date="2011" name="Science">
        <title>The Selaginella genome identifies genetic changes associated with the evolution of vascular plants.</title>
        <authorList>
            <person name="Banks J.A."/>
            <person name="Nishiyama T."/>
            <person name="Hasebe M."/>
            <person name="Bowman J.L."/>
            <person name="Gribskov M."/>
            <person name="dePamphilis C."/>
            <person name="Albert V.A."/>
            <person name="Aono N."/>
            <person name="Aoyama T."/>
            <person name="Ambrose B.A."/>
            <person name="Ashton N.W."/>
            <person name="Axtell M.J."/>
            <person name="Barker E."/>
            <person name="Barker M.S."/>
            <person name="Bennetzen J.L."/>
            <person name="Bonawitz N.D."/>
            <person name="Chapple C."/>
            <person name="Cheng C."/>
            <person name="Correa L.G."/>
            <person name="Dacre M."/>
            <person name="DeBarry J."/>
            <person name="Dreyer I."/>
            <person name="Elias M."/>
            <person name="Engstrom E.M."/>
            <person name="Estelle M."/>
            <person name="Feng L."/>
            <person name="Finet C."/>
            <person name="Floyd S.K."/>
            <person name="Frommer W.B."/>
            <person name="Fujita T."/>
            <person name="Gramzow L."/>
            <person name="Gutensohn M."/>
            <person name="Harholt J."/>
            <person name="Hattori M."/>
            <person name="Heyl A."/>
            <person name="Hirai T."/>
            <person name="Hiwatashi Y."/>
            <person name="Ishikawa M."/>
            <person name="Iwata M."/>
            <person name="Karol K.G."/>
            <person name="Koehler B."/>
            <person name="Kolukisaoglu U."/>
            <person name="Kubo M."/>
            <person name="Kurata T."/>
            <person name="Lalonde S."/>
            <person name="Li K."/>
            <person name="Li Y."/>
            <person name="Litt A."/>
            <person name="Lyons E."/>
            <person name="Manning G."/>
            <person name="Maruyama T."/>
            <person name="Michael T.P."/>
            <person name="Mikami K."/>
            <person name="Miyazaki S."/>
            <person name="Morinaga S."/>
            <person name="Murata T."/>
            <person name="Mueller-Roeber B."/>
            <person name="Nelson D.R."/>
            <person name="Obara M."/>
            <person name="Oguri Y."/>
            <person name="Olmstead R.G."/>
            <person name="Onodera N."/>
            <person name="Petersen B.L."/>
            <person name="Pils B."/>
            <person name="Prigge M."/>
            <person name="Rensing S.A."/>
            <person name="Riano-Pachon D.M."/>
            <person name="Roberts A.W."/>
            <person name="Sato Y."/>
            <person name="Scheller H.V."/>
            <person name="Schulz B."/>
            <person name="Schulz C."/>
            <person name="Shakirov E.V."/>
            <person name="Shibagaki N."/>
            <person name="Shinohara N."/>
            <person name="Shippen D.E."/>
            <person name="Soerensen I."/>
            <person name="Sotooka R."/>
            <person name="Sugimoto N."/>
            <person name="Sugita M."/>
            <person name="Sumikawa N."/>
            <person name="Tanurdzic M."/>
            <person name="Theissen G."/>
            <person name="Ulvskov P."/>
            <person name="Wakazuki S."/>
            <person name="Weng J.K."/>
            <person name="Willats W.W."/>
            <person name="Wipf D."/>
            <person name="Wolf P.G."/>
            <person name="Yang L."/>
            <person name="Zimmer A.D."/>
            <person name="Zhu Q."/>
            <person name="Mitros T."/>
            <person name="Hellsten U."/>
            <person name="Loque D."/>
            <person name="Otillar R."/>
            <person name="Salamov A."/>
            <person name="Schmutz J."/>
            <person name="Shapiro H."/>
            <person name="Lindquist E."/>
            <person name="Lucas S."/>
            <person name="Rokhsar D."/>
            <person name="Grigoriev I.V."/>
        </authorList>
    </citation>
    <scope>NUCLEOTIDE SEQUENCE [LARGE SCALE GENOMIC DNA]</scope>
</reference>
<dbReference type="InterPro" id="IPR002347">
    <property type="entry name" value="SDR_fam"/>
</dbReference>
<dbReference type="InterPro" id="IPR055280">
    <property type="entry name" value="TIC32"/>
</dbReference>
<dbReference type="AlphaFoldDB" id="D8R6L2"/>
<sequence length="325" mass="35539">MPPVDWAYLWGTKGESGFGSRSTAQDVTEGIDLSSRTAIVTGATSGIGLETARVLAMRGAHVVIPARTLKAAEQAKSAIISELPDAKVSTGELDLGSFASIRTFVDEFKSLNAPLNILINNAGVICRGLQLSEEKMELQFAINHLGHFLLTKLLLDTMIRTSEETGIEGRIVNISSNAHAILTDSTDFQKLNTENRMSNWHPTLYAGSKLANILHVKELSRQLKERRANITANALHPGVVHTQIFRNLRPAIQSYISICSLLMRPVPQGAATTCYVATHSRVNGISGRYFEDCNEATCSPLANDMALAKELWNFSESFIEARNKN</sequence>
<dbReference type="Gene3D" id="3.40.50.720">
    <property type="entry name" value="NAD(P)-binding Rossmann-like Domain"/>
    <property type="match status" value="1"/>
</dbReference>
<dbReference type="HOGENOM" id="CLU_010194_44_0_1"/>
<comment type="similarity">
    <text evidence="1">Belongs to the short-chain dehydrogenases/reductases (SDR) family.</text>
</comment>
<dbReference type="Gramene" id="EFJ32330">
    <property type="protein sequence ID" value="EFJ32330"/>
    <property type="gene ID" value="SELMODRAFT_85319"/>
</dbReference>
<gene>
    <name evidence="2" type="ORF">SELMODRAFT_85319</name>
</gene>
<dbReference type="OrthoDB" id="191139at2759"/>
<dbReference type="PANTHER" id="PTHR48476:SF1">
    <property type="entry name" value="SHORT-CHAIN DEHYDROGENASE TIC 32, CHLOROPLASTIC-LIKE"/>
    <property type="match status" value="1"/>
</dbReference>
<dbReference type="InterPro" id="IPR036291">
    <property type="entry name" value="NAD(P)-bd_dom_sf"/>
</dbReference>
<protein>
    <submittedName>
        <fullName evidence="2">Uncharacterized protein</fullName>
    </submittedName>
</protein>
<dbReference type="InParanoid" id="D8R6L2"/>
<evidence type="ECO:0000256" key="1">
    <source>
        <dbReference type="RuleBase" id="RU000363"/>
    </source>
</evidence>
<dbReference type="eggNOG" id="KOG1208">
    <property type="taxonomic scope" value="Eukaryota"/>
</dbReference>
<dbReference type="Proteomes" id="UP000001514">
    <property type="component" value="Unassembled WGS sequence"/>
</dbReference>
<dbReference type="PRINTS" id="PR00081">
    <property type="entry name" value="GDHRDH"/>
</dbReference>
<evidence type="ECO:0000313" key="3">
    <source>
        <dbReference type="Proteomes" id="UP000001514"/>
    </source>
</evidence>
<dbReference type="STRING" id="88036.D8R6L2"/>
<keyword evidence="3" id="KW-1185">Reference proteome</keyword>
<dbReference type="SUPFAM" id="SSF51735">
    <property type="entry name" value="NAD(P)-binding Rossmann-fold domains"/>
    <property type="match status" value="1"/>
</dbReference>
<dbReference type="EMBL" id="GL377572">
    <property type="protein sequence ID" value="EFJ32330.1"/>
    <property type="molecule type" value="Genomic_DNA"/>
</dbReference>
<dbReference type="CDD" id="cd05327">
    <property type="entry name" value="retinol-DH_like_SDR_c_like"/>
    <property type="match status" value="1"/>
</dbReference>
<accession>D8R6L2</accession>
<dbReference type="OMA" id="QFATAHL"/>
<dbReference type="PANTHER" id="PTHR48476">
    <property type="entry name" value="SHORT-CHAIN DEHYDROGENASE TIC 32, CHLOROPLASTIC-LIKE"/>
    <property type="match status" value="1"/>
</dbReference>
<evidence type="ECO:0000313" key="2">
    <source>
        <dbReference type="EMBL" id="EFJ32330.1"/>
    </source>
</evidence>
<dbReference type="PRINTS" id="PR00080">
    <property type="entry name" value="SDRFAMILY"/>
</dbReference>
<dbReference type="Pfam" id="PF00106">
    <property type="entry name" value="adh_short"/>
    <property type="match status" value="1"/>
</dbReference>